<dbReference type="Pfam" id="PF17286">
    <property type="entry name" value="PRMT5_C"/>
    <property type="match status" value="1"/>
</dbReference>
<protein>
    <submittedName>
        <fullName evidence="5">Arginine N-methyltransferase</fullName>
    </submittedName>
</protein>
<dbReference type="GO" id="GO:0032259">
    <property type="term" value="P:methylation"/>
    <property type="evidence" value="ECO:0007669"/>
    <property type="project" value="UniProtKB-KW"/>
</dbReference>
<dbReference type="EMBL" id="ASHM01015252">
    <property type="protein sequence ID" value="PNX97159.1"/>
    <property type="molecule type" value="Genomic_DNA"/>
</dbReference>
<dbReference type="PANTHER" id="PTHR10738">
    <property type="entry name" value="PROTEIN ARGININE N-METHYLTRANSFERASE 5"/>
    <property type="match status" value="1"/>
</dbReference>
<dbReference type="Gene3D" id="2.70.160.11">
    <property type="entry name" value="Hnrnp arginine n-methyltransferase1"/>
    <property type="match status" value="1"/>
</dbReference>
<dbReference type="ExpressionAtlas" id="A0A2K3N2E6">
    <property type="expression patterns" value="baseline"/>
</dbReference>
<sequence>MPHSLLHLSSSASSYFKQVHIPGPILLAHSFSGTPSLIHKFDAMPNITANCDTEESLVYHRHNILSLLEQKKCNEKDWKDIVTLVQTDVRYWNAPEKADILVSELLGSFGDNKLAPECLGRAQRFLKEDGISIPSSYTSFLQPVKNANLYNSVKGGGDNILRLETTFNTRMYNVARLAPCQPLFTFTHPKRSVKESNRRYKKLQFVIPDDPESAIVHGFAGYFDATLYKDVHLGTEPSKATPDVFSWEQLFFPLREPICVQRGSTLEAHFWRCCGSTKVWYEWCVTSPSTSLVHNCNARADCVWLN</sequence>
<evidence type="ECO:0000256" key="1">
    <source>
        <dbReference type="ARBA" id="ARBA00022691"/>
    </source>
</evidence>
<evidence type="ECO:0000256" key="2">
    <source>
        <dbReference type="PROSITE-ProRule" id="PRU01015"/>
    </source>
</evidence>
<dbReference type="InterPro" id="IPR025799">
    <property type="entry name" value="Arg_MeTrfase"/>
</dbReference>
<dbReference type="GO" id="GO:0016274">
    <property type="term" value="F:protein-arginine N-methyltransferase activity"/>
    <property type="evidence" value="ECO:0007669"/>
    <property type="project" value="InterPro"/>
</dbReference>
<proteinExistence type="predicted"/>
<evidence type="ECO:0000259" key="3">
    <source>
        <dbReference type="Pfam" id="PF05185"/>
    </source>
</evidence>
<dbReference type="STRING" id="57577.A0A2K3N2E6"/>
<evidence type="ECO:0000259" key="4">
    <source>
        <dbReference type="Pfam" id="PF17286"/>
    </source>
</evidence>
<dbReference type="GO" id="GO:0006355">
    <property type="term" value="P:regulation of DNA-templated transcription"/>
    <property type="evidence" value="ECO:0007669"/>
    <property type="project" value="TreeGrafter"/>
</dbReference>
<feature type="domain" description="PRMT5 oligomerisation" evidence="4">
    <location>
        <begin position="136"/>
        <end position="300"/>
    </location>
</feature>
<dbReference type="PROSITE" id="PS51678">
    <property type="entry name" value="SAM_MT_PRMT"/>
    <property type="match status" value="1"/>
</dbReference>
<comment type="caution">
    <text evidence="5">The sequence shown here is derived from an EMBL/GenBank/DDBJ whole genome shotgun (WGS) entry which is preliminary data.</text>
</comment>
<feature type="domain" description="PRMT5 arginine-N-methyltransferase" evidence="3">
    <location>
        <begin position="64"/>
        <end position="133"/>
    </location>
</feature>
<dbReference type="GO" id="GO:0005634">
    <property type="term" value="C:nucleus"/>
    <property type="evidence" value="ECO:0007669"/>
    <property type="project" value="TreeGrafter"/>
</dbReference>
<reference evidence="5 6" key="1">
    <citation type="journal article" date="2014" name="Am. J. Bot.">
        <title>Genome assembly and annotation for red clover (Trifolium pratense; Fabaceae).</title>
        <authorList>
            <person name="Istvanek J."/>
            <person name="Jaros M."/>
            <person name="Krenek A."/>
            <person name="Repkova J."/>
        </authorList>
    </citation>
    <scope>NUCLEOTIDE SEQUENCE [LARGE SCALE GENOMIC DNA]</scope>
    <source>
        <strain evidence="6">cv. Tatra</strain>
        <tissue evidence="5">Young leaves</tissue>
    </source>
</reference>
<keyword evidence="2 5" id="KW-0489">Methyltransferase</keyword>
<dbReference type="InterPro" id="IPR029063">
    <property type="entry name" value="SAM-dependent_MTases_sf"/>
</dbReference>
<evidence type="ECO:0000313" key="5">
    <source>
        <dbReference type="EMBL" id="PNX97159.1"/>
    </source>
</evidence>
<dbReference type="Gene3D" id="3.40.50.150">
    <property type="entry name" value="Vaccinia Virus protein VP39"/>
    <property type="match status" value="1"/>
</dbReference>
<dbReference type="Pfam" id="PF05185">
    <property type="entry name" value="PRMT5"/>
    <property type="match status" value="1"/>
</dbReference>
<dbReference type="InterPro" id="IPR035075">
    <property type="entry name" value="PRMT5"/>
</dbReference>
<dbReference type="PANTHER" id="PTHR10738:SF0">
    <property type="entry name" value="PROTEIN ARGININE N-METHYLTRANSFERASE 5"/>
    <property type="match status" value="1"/>
</dbReference>
<dbReference type="SUPFAM" id="SSF53335">
    <property type="entry name" value="S-adenosyl-L-methionine-dependent methyltransferases"/>
    <property type="match status" value="1"/>
</dbReference>
<dbReference type="Proteomes" id="UP000236291">
    <property type="component" value="Unassembled WGS sequence"/>
</dbReference>
<evidence type="ECO:0000313" key="6">
    <source>
        <dbReference type="Proteomes" id="UP000236291"/>
    </source>
</evidence>
<reference evidence="5 6" key="2">
    <citation type="journal article" date="2017" name="Front. Plant Sci.">
        <title>Gene Classification and Mining of Molecular Markers Useful in Red Clover (Trifolium pratense) Breeding.</title>
        <authorList>
            <person name="Istvanek J."/>
            <person name="Dluhosova J."/>
            <person name="Dluhos P."/>
            <person name="Patkova L."/>
            <person name="Nedelnik J."/>
            <person name="Repkova J."/>
        </authorList>
    </citation>
    <scope>NUCLEOTIDE SEQUENCE [LARGE SCALE GENOMIC DNA]</scope>
    <source>
        <strain evidence="6">cv. Tatra</strain>
        <tissue evidence="5">Young leaves</tissue>
    </source>
</reference>
<keyword evidence="1 2" id="KW-0949">S-adenosyl-L-methionine</keyword>
<dbReference type="GO" id="GO:0005829">
    <property type="term" value="C:cytosol"/>
    <property type="evidence" value="ECO:0007669"/>
    <property type="project" value="TreeGrafter"/>
</dbReference>
<organism evidence="5 6">
    <name type="scientific">Trifolium pratense</name>
    <name type="common">Red clover</name>
    <dbReference type="NCBI Taxonomy" id="57577"/>
    <lineage>
        <taxon>Eukaryota</taxon>
        <taxon>Viridiplantae</taxon>
        <taxon>Streptophyta</taxon>
        <taxon>Embryophyta</taxon>
        <taxon>Tracheophyta</taxon>
        <taxon>Spermatophyta</taxon>
        <taxon>Magnoliopsida</taxon>
        <taxon>eudicotyledons</taxon>
        <taxon>Gunneridae</taxon>
        <taxon>Pentapetalae</taxon>
        <taxon>rosids</taxon>
        <taxon>fabids</taxon>
        <taxon>Fabales</taxon>
        <taxon>Fabaceae</taxon>
        <taxon>Papilionoideae</taxon>
        <taxon>50 kb inversion clade</taxon>
        <taxon>NPAAA clade</taxon>
        <taxon>Hologalegina</taxon>
        <taxon>IRL clade</taxon>
        <taxon>Trifolieae</taxon>
        <taxon>Trifolium</taxon>
    </lineage>
</organism>
<keyword evidence="2 5" id="KW-0808">Transferase</keyword>
<dbReference type="AlphaFoldDB" id="A0A2K3N2E6"/>
<accession>A0A2K3N2E6</accession>
<name>A0A2K3N2E6_TRIPR</name>
<dbReference type="InterPro" id="IPR035248">
    <property type="entry name" value="PRMT5_C"/>
</dbReference>
<gene>
    <name evidence="5" type="ORF">L195_g020383</name>
</gene>